<comment type="caution">
    <text evidence="1">The sequence shown here is derived from an EMBL/GenBank/DDBJ whole genome shotgun (WGS) entry which is preliminary data.</text>
</comment>
<keyword evidence="2" id="KW-1185">Reference proteome</keyword>
<dbReference type="Proteomes" id="UP000265703">
    <property type="component" value="Unassembled WGS sequence"/>
</dbReference>
<name>A0A397SZL4_9GLOM</name>
<proteinExistence type="predicted"/>
<dbReference type="AlphaFoldDB" id="A0A397SZL4"/>
<evidence type="ECO:0000313" key="2">
    <source>
        <dbReference type="Proteomes" id="UP000265703"/>
    </source>
</evidence>
<accession>A0A397SZL4</accession>
<sequence length="115" mass="12798">MTVGEMTVGEITVGVEGKGLEPIDTSDQVPKVITSLKNINTKNYYRISASHLTVISKEITWSQIEGQAMEKETLQVVEKALCEKIPAPSLKIFNKQILFDSKKNTIMEFDGIIIL</sequence>
<protein>
    <submittedName>
        <fullName evidence="1">Uncharacterized protein</fullName>
    </submittedName>
</protein>
<dbReference type="OrthoDB" id="2417211at2759"/>
<gene>
    <name evidence="1" type="ORF">C1645_826514</name>
</gene>
<reference evidence="1 2" key="1">
    <citation type="submission" date="2018-06" db="EMBL/GenBank/DDBJ databases">
        <title>Comparative genomics reveals the genomic features of Rhizophagus irregularis, R. cerebriforme, R. diaphanum and Gigaspora rosea, and their symbiotic lifestyle signature.</title>
        <authorList>
            <person name="Morin E."/>
            <person name="San Clemente H."/>
            <person name="Chen E.C.H."/>
            <person name="De La Providencia I."/>
            <person name="Hainaut M."/>
            <person name="Kuo A."/>
            <person name="Kohler A."/>
            <person name="Murat C."/>
            <person name="Tang N."/>
            <person name="Roy S."/>
            <person name="Loubradou J."/>
            <person name="Henrissat B."/>
            <person name="Grigoriev I.V."/>
            <person name="Corradi N."/>
            <person name="Roux C."/>
            <person name="Martin F.M."/>
        </authorList>
    </citation>
    <scope>NUCLEOTIDE SEQUENCE [LARGE SCALE GENOMIC DNA]</scope>
    <source>
        <strain evidence="1 2">DAOM 227022</strain>
    </source>
</reference>
<dbReference type="EMBL" id="QKYT01000268">
    <property type="protein sequence ID" value="RIA88341.1"/>
    <property type="molecule type" value="Genomic_DNA"/>
</dbReference>
<organism evidence="1 2">
    <name type="scientific">Glomus cerebriforme</name>
    <dbReference type="NCBI Taxonomy" id="658196"/>
    <lineage>
        <taxon>Eukaryota</taxon>
        <taxon>Fungi</taxon>
        <taxon>Fungi incertae sedis</taxon>
        <taxon>Mucoromycota</taxon>
        <taxon>Glomeromycotina</taxon>
        <taxon>Glomeromycetes</taxon>
        <taxon>Glomerales</taxon>
        <taxon>Glomeraceae</taxon>
        <taxon>Glomus</taxon>
    </lineage>
</organism>
<evidence type="ECO:0000313" key="1">
    <source>
        <dbReference type="EMBL" id="RIA88341.1"/>
    </source>
</evidence>